<gene>
    <name evidence="3" type="ORF">H9838_03970</name>
</gene>
<feature type="transmembrane region" description="Helical" evidence="1">
    <location>
        <begin position="12"/>
        <end position="31"/>
    </location>
</feature>
<dbReference type="InterPro" id="IPR050515">
    <property type="entry name" value="Beta-lactam/transpept"/>
</dbReference>
<dbReference type="EMBL" id="DXDU01000065">
    <property type="protein sequence ID" value="HIY26314.1"/>
    <property type="molecule type" value="Genomic_DNA"/>
</dbReference>
<dbReference type="GO" id="GO:0071555">
    <property type="term" value="P:cell wall organization"/>
    <property type="evidence" value="ECO:0007669"/>
    <property type="project" value="TreeGrafter"/>
</dbReference>
<dbReference type="GO" id="GO:0008658">
    <property type="term" value="F:penicillin binding"/>
    <property type="evidence" value="ECO:0007669"/>
    <property type="project" value="InterPro"/>
</dbReference>
<evidence type="ECO:0000313" key="4">
    <source>
        <dbReference type="Proteomes" id="UP000823915"/>
    </source>
</evidence>
<dbReference type="Pfam" id="PF00905">
    <property type="entry name" value="Transpeptidase"/>
    <property type="match status" value="1"/>
</dbReference>
<sequence>MKTVGFRSMVLYLLLAGFAAGVIYLLANAFLHGAQWAMQPYNGHIYTQHSTVKLGNISDRNGAVLATTVDGARVYSDSESARRALLHTVGDPYGYISTSVEHTMRGKLSGYNIITGLNDTIFNRMGSDITLTVDQYASAAAYDALGGKNGAVLVYDYTTGDILVKVSAPTFDPAYIPEDLETNEAYSGVYLDNTLSSSYTPGSIFKIVTAAAAMEKWPDTWSTMTYTCSGSENLGGSDITCLNGTAHGEQDIFAALGNSCNVWFAHLAEEIGAEALQAKAQEMGFGDSFRLGSVSTEKSQIDLSSADLNQLGWAGVGQYTVLANPYHMMVLMGAIANGGEFVEPRLTQDESFFNSLLPSGDRELVTATEAQNLTQLLRNNVENYYGDWLFPTGMNVCAKTGTGEVGEGKGPNCWMVGFCDSVDYPYAFAVVVEDGAGGIESAGNVASAVMNALAG</sequence>
<evidence type="ECO:0000256" key="1">
    <source>
        <dbReference type="SAM" id="Phobius"/>
    </source>
</evidence>
<organism evidence="3 4">
    <name type="scientific">Candidatus Acutalibacter pullistercoris</name>
    <dbReference type="NCBI Taxonomy" id="2838418"/>
    <lineage>
        <taxon>Bacteria</taxon>
        <taxon>Bacillati</taxon>
        <taxon>Bacillota</taxon>
        <taxon>Clostridia</taxon>
        <taxon>Eubacteriales</taxon>
        <taxon>Acutalibacteraceae</taxon>
        <taxon>Acutalibacter</taxon>
    </lineage>
</organism>
<dbReference type="InterPro" id="IPR012338">
    <property type="entry name" value="Beta-lactam/transpept-like"/>
</dbReference>
<comment type="caution">
    <text evidence="3">The sequence shown here is derived from an EMBL/GenBank/DDBJ whole genome shotgun (WGS) entry which is preliminary data.</text>
</comment>
<evidence type="ECO:0000313" key="3">
    <source>
        <dbReference type="EMBL" id="HIY26314.1"/>
    </source>
</evidence>
<reference evidence="3" key="1">
    <citation type="journal article" date="2021" name="PeerJ">
        <title>Extensive microbial diversity within the chicken gut microbiome revealed by metagenomics and culture.</title>
        <authorList>
            <person name="Gilroy R."/>
            <person name="Ravi A."/>
            <person name="Getino M."/>
            <person name="Pursley I."/>
            <person name="Horton D.L."/>
            <person name="Alikhan N.F."/>
            <person name="Baker D."/>
            <person name="Gharbi K."/>
            <person name="Hall N."/>
            <person name="Watson M."/>
            <person name="Adriaenssens E.M."/>
            <person name="Foster-Nyarko E."/>
            <person name="Jarju S."/>
            <person name="Secka A."/>
            <person name="Antonio M."/>
            <person name="Oren A."/>
            <person name="Chaudhuri R.R."/>
            <person name="La Ragione R."/>
            <person name="Hildebrand F."/>
            <person name="Pallen M.J."/>
        </authorList>
    </citation>
    <scope>NUCLEOTIDE SEQUENCE</scope>
    <source>
        <strain evidence="3">1282</strain>
    </source>
</reference>
<proteinExistence type="predicted"/>
<dbReference type="GO" id="GO:0071972">
    <property type="term" value="F:peptidoglycan L,D-transpeptidase activity"/>
    <property type="evidence" value="ECO:0007669"/>
    <property type="project" value="TreeGrafter"/>
</dbReference>
<evidence type="ECO:0000259" key="2">
    <source>
        <dbReference type="Pfam" id="PF00905"/>
    </source>
</evidence>
<dbReference type="PANTHER" id="PTHR30627">
    <property type="entry name" value="PEPTIDOGLYCAN D,D-TRANSPEPTIDASE"/>
    <property type="match status" value="1"/>
</dbReference>
<dbReference type="PANTHER" id="PTHR30627:SF24">
    <property type="entry name" value="PENICILLIN-BINDING PROTEIN 4B"/>
    <property type="match status" value="1"/>
</dbReference>
<protein>
    <submittedName>
        <fullName evidence="3">Penicillin-binding protein</fullName>
    </submittedName>
</protein>
<keyword evidence="1" id="KW-1133">Transmembrane helix</keyword>
<dbReference type="GO" id="GO:0005886">
    <property type="term" value="C:plasma membrane"/>
    <property type="evidence" value="ECO:0007669"/>
    <property type="project" value="TreeGrafter"/>
</dbReference>
<dbReference type="Gene3D" id="3.40.710.10">
    <property type="entry name" value="DD-peptidase/beta-lactamase superfamily"/>
    <property type="match status" value="1"/>
</dbReference>
<accession>A0A9D1YD53</accession>
<dbReference type="AlphaFoldDB" id="A0A9D1YD53"/>
<name>A0A9D1YD53_9FIRM</name>
<feature type="domain" description="Penicillin-binding protein transpeptidase" evidence="2">
    <location>
        <begin position="150"/>
        <end position="450"/>
    </location>
</feature>
<dbReference type="Proteomes" id="UP000823915">
    <property type="component" value="Unassembled WGS sequence"/>
</dbReference>
<keyword evidence="1" id="KW-0812">Transmembrane</keyword>
<dbReference type="InterPro" id="IPR001460">
    <property type="entry name" value="PCN-bd_Tpept"/>
</dbReference>
<dbReference type="SUPFAM" id="SSF56601">
    <property type="entry name" value="beta-lactamase/transpeptidase-like"/>
    <property type="match status" value="1"/>
</dbReference>
<reference evidence="3" key="2">
    <citation type="submission" date="2021-04" db="EMBL/GenBank/DDBJ databases">
        <authorList>
            <person name="Gilroy R."/>
        </authorList>
    </citation>
    <scope>NUCLEOTIDE SEQUENCE</scope>
    <source>
        <strain evidence="3">1282</strain>
    </source>
</reference>
<keyword evidence="1" id="KW-0472">Membrane</keyword>
<dbReference type="Gene3D" id="3.90.1310.10">
    <property type="entry name" value="Penicillin-binding protein 2a (Domain 2)"/>
    <property type="match status" value="1"/>
</dbReference>